<accession>A0A086LCM5</accession>
<feature type="compositionally biased region" description="Low complexity" evidence="1">
    <location>
        <begin position="627"/>
        <end position="640"/>
    </location>
</feature>
<feature type="region of interest" description="Disordered" evidence="1">
    <location>
        <begin position="881"/>
        <end position="1051"/>
    </location>
</feature>
<feature type="non-terminal residue" evidence="2">
    <location>
        <position position="1"/>
    </location>
</feature>
<feature type="compositionally biased region" description="Low complexity" evidence="1">
    <location>
        <begin position="327"/>
        <end position="353"/>
    </location>
</feature>
<sequence>TDLRLQRRRTNRDVILCLAFQCVYERCIDEIISRLSCQNFAAILFCASRINCRRLVKASRQFANSLAGGAVAGKMLQLLERWWSSASSGLSFSSVSLSASPEQAASPRGRRSRDGSPCSDEDIVAIHPEGSILLKPLGAGDAFCMVSFIQEEAHLRMGRDLLKPLPRCFLLDRPLREKRTLSEPYEEAVNVRRSLSEKRLRVHGVAPTQNHNSPLASCNSRIASNSRLLVLSLSPLLLRLHLRPLLLLPHLRPLLLRPHLRPLLLRPHLRPLLLLPLVRAVLVPPQVVIPLDCLRVCFIPLPLGVARRLLRMYRLRRSAAAREENRSSSSVSVGERTSSPLSLLRRSPASAPSRPRKKLRSALEEGTCGAFETDEWAEYQWLESECSGGRSKGKEDDCSACTQRCCSRRGFVEEGQLGLLQTEEISMGSSKSLQDTLSSSSRNLCRNSAHNSSSVSSFVSSSTSSSPCSSSRSSSTSVSSSSSSASSSSASSSSASSSSASSSSASSSSASSSSLGHSGEALHAAAASQEFRGESDRRGSSGDQTGGAFHDACSTSSFSETRSAGDGTFPHCSPRPCRFWRGTACSSAPRLCQSSCSLPVLSLSPRSGELSSEKDWLSAKRSLSLPSVSASDASVYSSSAPRSLTEAHAHAASPSPRRQMETALSVGTHEEGTTRFLSPETTSSPSLQSPPSGEGDASRAVASATSCMSPSGTQAEEIAPEPHSKRDSERETLSESDAGGSCEKSMNHGSTETGCEIRGWTEVEKRQNATTCDALAADGCTPSQGRSDRGQPQESGVCSSRGVHTAKRRRHSDGGGTQTSAESVDSFRERSTLQSDCPTAGNQCESRVFGPEKDLGGTERGNCQDAAETNQLLLSESLFGGLVGEPHENDLRKENASPRRESPRCKKQRDARDHREPLPRQRATVGLSSCSSSDSSSASFPSSLSPSTSSSCLSYSPSPSSSLSASTSSSSFSASSSSSSSLSELKTHSALRSPLGGLSEEQFGQDRGEGKPFLLIESSLQAPAGNPETGEEGSLDDAGLFIFEDTDADEN</sequence>
<feature type="compositionally biased region" description="Basic and acidic residues" evidence="1">
    <location>
        <begin position="531"/>
        <end position="540"/>
    </location>
</feature>
<evidence type="ECO:0000313" key="2">
    <source>
        <dbReference type="EMBL" id="KFG54393.1"/>
    </source>
</evidence>
<gene>
    <name evidence="2" type="ORF">TGFOU_270340B</name>
</gene>
<organism evidence="2 3">
    <name type="scientific">Toxoplasma gondii FOU</name>
    <dbReference type="NCBI Taxonomy" id="943167"/>
    <lineage>
        <taxon>Eukaryota</taxon>
        <taxon>Sar</taxon>
        <taxon>Alveolata</taxon>
        <taxon>Apicomplexa</taxon>
        <taxon>Conoidasida</taxon>
        <taxon>Coccidia</taxon>
        <taxon>Eucoccidiorida</taxon>
        <taxon>Eimeriorina</taxon>
        <taxon>Sarcocystidae</taxon>
        <taxon>Toxoplasma</taxon>
    </lineage>
</organism>
<feature type="compositionally biased region" description="Low complexity" evidence="1">
    <location>
        <begin position="928"/>
        <end position="983"/>
    </location>
</feature>
<proteinExistence type="predicted"/>
<feature type="region of interest" description="Disordered" evidence="1">
    <location>
        <begin position="776"/>
        <end position="868"/>
    </location>
</feature>
<feature type="compositionally biased region" description="Polar residues" evidence="1">
    <location>
        <begin position="553"/>
        <end position="562"/>
    </location>
</feature>
<dbReference type="Proteomes" id="UP000028838">
    <property type="component" value="Unassembled WGS sequence"/>
</dbReference>
<name>A0A086LCM5_TOXGO</name>
<feature type="compositionally biased region" description="Low complexity" evidence="1">
    <location>
        <begin position="450"/>
        <end position="514"/>
    </location>
</feature>
<dbReference type="EMBL" id="AEYH02000572">
    <property type="protein sequence ID" value="KFG54393.1"/>
    <property type="molecule type" value="Genomic_DNA"/>
</dbReference>
<feature type="compositionally biased region" description="Polar residues" evidence="1">
    <location>
        <begin position="703"/>
        <end position="714"/>
    </location>
</feature>
<protein>
    <submittedName>
        <fullName evidence="2">BTB/POZ domain-containing protein</fullName>
    </submittedName>
</protein>
<comment type="caution">
    <text evidence="2">The sequence shown here is derived from an EMBL/GenBank/DDBJ whole genome shotgun (WGS) entry which is preliminary data.</text>
</comment>
<dbReference type="AlphaFoldDB" id="A0A086LCM5"/>
<feature type="compositionally biased region" description="Basic and acidic residues" evidence="1">
    <location>
        <begin position="720"/>
        <end position="733"/>
    </location>
</feature>
<feature type="region of interest" description="Disordered" evidence="1">
    <location>
        <begin position="326"/>
        <end position="361"/>
    </location>
</feature>
<evidence type="ECO:0000256" key="1">
    <source>
        <dbReference type="SAM" id="MobiDB-lite"/>
    </source>
</evidence>
<feature type="compositionally biased region" description="Polar residues" evidence="1">
    <location>
        <begin position="832"/>
        <end position="845"/>
    </location>
</feature>
<feature type="region of interest" description="Disordered" evidence="1">
    <location>
        <begin position="450"/>
        <end position="575"/>
    </location>
</feature>
<feature type="region of interest" description="Disordered" evidence="1">
    <location>
        <begin position="600"/>
        <end position="759"/>
    </location>
</feature>
<dbReference type="VEuPathDB" id="ToxoDB:TGFOU_270340B"/>
<feature type="compositionally biased region" description="Basic and acidic residues" evidence="1">
    <location>
        <begin position="885"/>
        <end position="919"/>
    </location>
</feature>
<reference evidence="2 3" key="1">
    <citation type="submission" date="2014-07" db="EMBL/GenBank/DDBJ databases">
        <authorList>
            <person name="Sibley D."/>
            <person name="Venepally P."/>
            <person name="Karamycheva S."/>
            <person name="Hadjithomas M."/>
            <person name="Khan A."/>
            <person name="Brunk B."/>
            <person name="Roos D."/>
            <person name="Caler E."/>
            <person name="Lorenzi H."/>
        </authorList>
    </citation>
    <scope>NUCLEOTIDE SEQUENCE [LARGE SCALE GENOMIC DNA]</scope>
    <source>
        <strain evidence="2 3">FOU</strain>
    </source>
</reference>
<evidence type="ECO:0000313" key="3">
    <source>
        <dbReference type="Proteomes" id="UP000028838"/>
    </source>
</evidence>
<feature type="compositionally biased region" description="Low complexity" evidence="1">
    <location>
        <begin position="677"/>
        <end position="695"/>
    </location>
</feature>
<feature type="region of interest" description="Disordered" evidence="1">
    <location>
        <begin position="101"/>
        <end position="120"/>
    </location>
</feature>